<comment type="caution">
    <text evidence="3">The sequence shown here is derived from an EMBL/GenBank/DDBJ whole genome shotgun (WGS) entry which is preliminary data.</text>
</comment>
<reference evidence="3" key="1">
    <citation type="submission" date="2021-07" db="EMBL/GenBank/DDBJ databases">
        <title>Neiella marina sp. nov., isolated from the intestinal content of sea cucumber Apostichopus japonicus.</title>
        <authorList>
            <person name="Bai X."/>
        </authorList>
    </citation>
    <scope>NUCLEOTIDE SEQUENCE</scope>
    <source>
        <strain evidence="3">126</strain>
    </source>
</reference>
<proteinExistence type="predicted"/>
<keyword evidence="4" id="KW-1185">Reference proteome</keyword>
<dbReference type="Gene3D" id="3.30.70.1320">
    <property type="entry name" value="Multidrug efflux transporter AcrB pore domain like"/>
    <property type="match status" value="1"/>
</dbReference>
<dbReference type="InterPro" id="IPR001036">
    <property type="entry name" value="Acrflvin-R"/>
</dbReference>
<keyword evidence="2" id="KW-0812">Transmembrane</keyword>
<feature type="transmembrane region" description="Helical" evidence="2">
    <location>
        <begin position="855"/>
        <end position="874"/>
    </location>
</feature>
<feature type="transmembrane region" description="Helical" evidence="2">
    <location>
        <begin position="907"/>
        <end position="928"/>
    </location>
</feature>
<feature type="compositionally biased region" description="Low complexity" evidence="1">
    <location>
        <begin position="1035"/>
        <end position="1050"/>
    </location>
</feature>
<keyword evidence="2" id="KW-0472">Membrane</keyword>
<protein>
    <submittedName>
        <fullName evidence="3">Efflux RND transporter permease subunit</fullName>
    </submittedName>
</protein>
<feature type="transmembrane region" description="Helical" evidence="2">
    <location>
        <begin position="982"/>
        <end position="1003"/>
    </location>
</feature>
<dbReference type="Gene3D" id="1.20.1640.10">
    <property type="entry name" value="Multidrug efflux transporter AcrB transmembrane domain"/>
    <property type="match status" value="2"/>
</dbReference>
<dbReference type="PANTHER" id="PTHR32063:SF14">
    <property type="entry name" value="BLL4319 PROTEIN"/>
    <property type="match status" value="1"/>
</dbReference>
<dbReference type="SUPFAM" id="SSF82866">
    <property type="entry name" value="Multidrug efflux transporter AcrB transmembrane domain"/>
    <property type="match status" value="2"/>
</dbReference>
<evidence type="ECO:0000313" key="4">
    <source>
        <dbReference type="Proteomes" id="UP001166251"/>
    </source>
</evidence>
<feature type="transmembrane region" description="Helical" evidence="2">
    <location>
        <begin position="956"/>
        <end position="976"/>
    </location>
</feature>
<feature type="transmembrane region" description="Helical" evidence="2">
    <location>
        <begin position="334"/>
        <end position="353"/>
    </location>
</feature>
<keyword evidence="2" id="KW-1133">Transmembrane helix</keyword>
<dbReference type="PRINTS" id="PR00702">
    <property type="entry name" value="ACRIFLAVINRP"/>
</dbReference>
<feature type="transmembrane region" description="Helical" evidence="2">
    <location>
        <begin position="431"/>
        <end position="451"/>
    </location>
</feature>
<evidence type="ECO:0000256" key="2">
    <source>
        <dbReference type="SAM" id="Phobius"/>
    </source>
</evidence>
<dbReference type="Gene3D" id="3.30.70.1430">
    <property type="entry name" value="Multidrug efflux transporter AcrB pore domain"/>
    <property type="match status" value="2"/>
</dbReference>
<dbReference type="RefSeq" id="WP_220103831.1">
    <property type="nucleotide sequence ID" value="NZ_JAHZSS010000009.1"/>
</dbReference>
<feature type="transmembrane region" description="Helical" evidence="2">
    <location>
        <begin position="463"/>
        <end position="481"/>
    </location>
</feature>
<dbReference type="Pfam" id="PF00873">
    <property type="entry name" value="ACR_tran"/>
    <property type="match status" value="1"/>
</dbReference>
<evidence type="ECO:0000313" key="3">
    <source>
        <dbReference type="EMBL" id="MBW8191144.1"/>
    </source>
</evidence>
<dbReference type="Gene3D" id="3.30.2090.10">
    <property type="entry name" value="Multidrug efflux transporter AcrB TolC docking domain, DN and DC subdomains"/>
    <property type="match status" value="2"/>
</dbReference>
<evidence type="ECO:0000256" key="1">
    <source>
        <dbReference type="SAM" id="MobiDB-lite"/>
    </source>
</evidence>
<organism evidence="3 4">
    <name type="scientific">Neiella holothuriorum</name>
    <dbReference type="NCBI Taxonomy" id="2870530"/>
    <lineage>
        <taxon>Bacteria</taxon>
        <taxon>Pseudomonadati</taxon>
        <taxon>Pseudomonadota</taxon>
        <taxon>Gammaproteobacteria</taxon>
        <taxon>Alteromonadales</taxon>
        <taxon>Echinimonadaceae</taxon>
        <taxon>Neiella</taxon>
    </lineage>
</organism>
<dbReference type="Gene3D" id="3.30.70.1440">
    <property type="entry name" value="Multidrug efflux transporter AcrB pore domain"/>
    <property type="match status" value="1"/>
</dbReference>
<dbReference type="SUPFAM" id="SSF82693">
    <property type="entry name" value="Multidrug efflux transporter AcrB pore domain, PN1, PN2, PC1 and PC2 subdomains"/>
    <property type="match status" value="3"/>
</dbReference>
<feature type="region of interest" description="Disordered" evidence="1">
    <location>
        <begin position="1031"/>
        <end position="1050"/>
    </location>
</feature>
<feature type="transmembrane region" description="Helical" evidence="2">
    <location>
        <begin position="526"/>
        <end position="546"/>
    </location>
</feature>
<dbReference type="Proteomes" id="UP001166251">
    <property type="component" value="Unassembled WGS sequence"/>
</dbReference>
<dbReference type="PANTHER" id="PTHR32063">
    <property type="match status" value="1"/>
</dbReference>
<accession>A0ABS7EFZ1</accession>
<dbReference type="SUPFAM" id="SSF82714">
    <property type="entry name" value="Multidrug efflux transporter AcrB TolC docking domain, DN and DC subdomains"/>
    <property type="match status" value="2"/>
</dbReference>
<gene>
    <name evidence="3" type="ORF">K0504_08865</name>
</gene>
<feature type="transmembrane region" description="Helical" evidence="2">
    <location>
        <begin position="881"/>
        <end position="901"/>
    </location>
</feature>
<dbReference type="InterPro" id="IPR027463">
    <property type="entry name" value="AcrB_DN_DC_subdom"/>
</dbReference>
<name>A0ABS7EFZ1_9GAMM</name>
<dbReference type="EMBL" id="JAHZSS010000009">
    <property type="protein sequence ID" value="MBW8191144.1"/>
    <property type="molecule type" value="Genomic_DNA"/>
</dbReference>
<sequence>MILTDVSVKRPVFASVLSLLLLAFGLVAFDKLPLREYPDIDAPVVSISTNYRGASASVVESRITKLIEDRIAGVEGIRNVVSSSQDGRSRITIEFNISRDIDAAANDIRERVSRILNNLPEEADPPEVTKAGADDDTIMWLNLTSDRMNLMELTDYARRYLEDRFSVIDGVARVRIGGGLDYSLRIWLDREALAARDLTVNDIESALRRENVELPAGNIESDNIMFTVRIQRAYDTAEQFSNLVIARGDNNYLVRMRDVARVEIGPSEKRKSFRGNGVPMVGLGITKQSTANTLEVAKGVQALVKEVNEQLPEGMEVLNSYDSSVFIERSIDEVYQTLFIAMGLVILVILLFLGNVRAMLIPALTVPVSLMGTFIILYLLGFTINLLTLLAMILAIGMVVDDAIVMLENIHRRIESGESPLVASYLGARQVSFAVVATTLVLIAVFLPITFLDGDIGKLFTEFAVAMSAAVAFSSLVALTLSPMMCSKLLKPNEKPSWLTRKMDSALDRVRTSYQASLRKRIKKPWLTFAIIIAAVGAVTVLFSQVPDEFTPKEDRGAFFIIVNAHEGATYQFSKEYMDEIERRLMPMTERGDVKRLLIRTPRSFGSTSNFAGGFAILVLNDWENRPSAWQLMNEVKEKIGDLAGVRAFPVMRQALGGGVGKPIQFVLGGSDYEELARWRDIMIREASKNPNIVGLDHDFKETKPQLRVVVDTERAGDLGVSISEIGRTLETMQGSRVVTTFMMRGEEYDVILEGERDRQNTATDMTNMYVRSANTGELIPLSNLVEVEEFADATSLNRYNRMRAITLEGSLADGYTLGEALSYLNDIAHTYLPADAMISYKGQSQDYQDSGGSIYFVFTMALLVVFLVLAAQFESYIHPLVIMLTVPLAIFGALLGLYLFGQSLNIYSQIGIIMLIGLAAKNGILIVEFTNQLRDQGTPFEDAIVEAAGQRLRPILMTAVTTALGALPLVLSSGAGSETRIVIGVVVLTGIIVATAFTLVIVPSVYGLLARGSGSPDDVAHELDRQLALQAGKASSAPAEEAQSSEVNR</sequence>